<evidence type="ECO:0000313" key="2">
    <source>
        <dbReference type="EMBL" id="EEF24231.1"/>
    </source>
</evidence>
<evidence type="ECO:0000313" key="4">
    <source>
        <dbReference type="Proteomes" id="UP000008311"/>
    </source>
</evidence>
<feature type="compositionally biased region" description="Basic residues" evidence="1">
    <location>
        <begin position="42"/>
        <end position="55"/>
    </location>
</feature>
<proteinExistence type="predicted"/>
<dbReference type="EMBL" id="EQ982943">
    <property type="protein sequence ID" value="EEF24231.1"/>
    <property type="molecule type" value="Genomic_DNA"/>
</dbReference>
<name>B9T927_RICCO</name>
<dbReference type="EMBL" id="EQ975280">
    <property type="protein sequence ID" value="EEF27637.1"/>
    <property type="molecule type" value="Genomic_DNA"/>
</dbReference>
<sequence length="55" mass="6082">MGSWGSVVGEGRGCRRLIEAEAGPPELSSRVGRLKEEGRQLKCQRKNRKSRAVQS</sequence>
<feature type="region of interest" description="Disordered" evidence="1">
    <location>
        <begin position="27"/>
        <end position="55"/>
    </location>
</feature>
<reference evidence="4" key="2">
    <citation type="journal article" date="2010" name="Nat. Biotechnol.">
        <title>Draft genome sequence of the oilseed species Ricinus communis.</title>
        <authorList>
            <person name="Chan A.P."/>
            <person name="Crabtree J."/>
            <person name="Zhao Q."/>
            <person name="Lorenzi H."/>
            <person name="Orvis J."/>
            <person name="Puiu D."/>
            <person name="Melake-Berhan A."/>
            <person name="Jones K.M."/>
            <person name="Redman J."/>
            <person name="Chen G."/>
            <person name="Cahoon E.B."/>
            <person name="Gedil M."/>
            <person name="Stanke M."/>
            <person name="Haas B.J."/>
            <person name="Wortman J.R."/>
            <person name="Fraser-Liggett C.M."/>
            <person name="Ravel J."/>
            <person name="Rabinowicz P.D."/>
        </authorList>
    </citation>
    <scope>NUCLEOTIDE SEQUENCE [LARGE SCALE GENOMIC DNA]</scope>
    <source>
        <strain evidence="4">cv. Hale</strain>
    </source>
</reference>
<reference evidence="3" key="1">
    <citation type="submission" date="2008-10" db="EMBL/GenBank/DDBJ databases">
        <authorList>
            <person name="Chan A."/>
            <person name="Puiu D."/>
            <person name="Melake A."/>
            <person name="Orvis J."/>
            <person name="Zhao Q."/>
            <person name="Wortman J."/>
            <person name="Utterback T."/>
            <person name="Rosovitz M.J."/>
            <person name="Inman J.M."/>
            <person name="Amedeo P."/>
            <person name="Schobel S."/>
            <person name="Galinsky K."/>
            <person name="Fraser C."/>
            <person name="Ravel J."/>
            <person name="Rabinowicz P."/>
        </authorList>
    </citation>
    <scope>NUCLEOTIDE SEQUENCE [LARGE SCALE GENOMIC DNA]</scope>
</reference>
<gene>
    <name evidence="3" type="ORF">RCOM_2025440</name>
    <name evidence="2" type="ORF">RCOM_2124140</name>
</gene>
<dbReference type="Proteomes" id="UP000008311">
    <property type="component" value="Unassembled WGS sequence"/>
</dbReference>
<protein>
    <submittedName>
        <fullName evidence="3">Uncharacterized protein</fullName>
    </submittedName>
</protein>
<keyword evidence="4" id="KW-1185">Reference proteome</keyword>
<dbReference type="AlphaFoldDB" id="B9T927"/>
<evidence type="ECO:0000256" key="1">
    <source>
        <dbReference type="SAM" id="MobiDB-lite"/>
    </source>
</evidence>
<accession>B9T927</accession>
<organism evidence="4">
    <name type="scientific">Ricinus communis</name>
    <name type="common">Castor bean</name>
    <dbReference type="NCBI Taxonomy" id="3988"/>
    <lineage>
        <taxon>Eukaryota</taxon>
        <taxon>Viridiplantae</taxon>
        <taxon>Streptophyta</taxon>
        <taxon>Embryophyta</taxon>
        <taxon>Tracheophyta</taxon>
        <taxon>Spermatophyta</taxon>
        <taxon>Magnoliopsida</taxon>
        <taxon>eudicotyledons</taxon>
        <taxon>Gunneridae</taxon>
        <taxon>Pentapetalae</taxon>
        <taxon>rosids</taxon>
        <taxon>fabids</taxon>
        <taxon>Malpighiales</taxon>
        <taxon>Euphorbiaceae</taxon>
        <taxon>Acalyphoideae</taxon>
        <taxon>Acalypheae</taxon>
        <taxon>Ricinus</taxon>
    </lineage>
</organism>
<evidence type="ECO:0000313" key="3">
    <source>
        <dbReference type="EMBL" id="EEF27637.1"/>
    </source>
</evidence>
<dbReference type="InParanoid" id="B9T927"/>